<reference evidence="7" key="1">
    <citation type="submission" date="2011-08" db="EMBL/GenBank/DDBJ databases">
        <authorList>
            <person name="Rombauts S."/>
        </authorList>
    </citation>
    <scope>NUCLEOTIDE SEQUENCE</scope>
    <source>
        <strain evidence="7">London</strain>
    </source>
</reference>
<dbReference type="PANTHER" id="PTHR12147:SF26">
    <property type="entry name" value="PEPTIDASE M28 DOMAIN-CONTAINING PROTEIN"/>
    <property type="match status" value="1"/>
</dbReference>
<evidence type="ECO:0000256" key="1">
    <source>
        <dbReference type="ARBA" id="ARBA00001947"/>
    </source>
</evidence>
<dbReference type="EMBL" id="CAEY01001585">
    <property type="status" value="NOT_ANNOTATED_CDS"/>
    <property type="molecule type" value="Genomic_DNA"/>
</dbReference>
<organism evidence="6 7">
    <name type="scientific">Tetranychus urticae</name>
    <name type="common">Two-spotted spider mite</name>
    <dbReference type="NCBI Taxonomy" id="32264"/>
    <lineage>
        <taxon>Eukaryota</taxon>
        <taxon>Metazoa</taxon>
        <taxon>Ecdysozoa</taxon>
        <taxon>Arthropoda</taxon>
        <taxon>Chelicerata</taxon>
        <taxon>Arachnida</taxon>
        <taxon>Acari</taxon>
        <taxon>Acariformes</taxon>
        <taxon>Trombidiformes</taxon>
        <taxon>Prostigmata</taxon>
        <taxon>Eleutherengona</taxon>
        <taxon>Raphignathae</taxon>
        <taxon>Tetranychoidea</taxon>
        <taxon>Tetranychidae</taxon>
        <taxon>Tetranychus</taxon>
    </lineage>
</organism>
<evidence type="ECO:0000313" key="6">
    <source>
        <dbReference type="EnsemblMetazoa" id="tetur05g05780.1"/>
    </source>
</evidence>
<name>T1K5C5_TETUR</name>
<evidence type="ECO:0000259" key="5">
    <source>
        <dbReference type="Pfam" id="PF04389"/>
    </source>
</evidence>
<protein>
    <recommendedName>
        <fullName evidence="5">Peptidase M28 domain-containing protein</fullName>
    </recommendedName>
</protein>
<dbReference type="GO" id="GO:0008235">
    <property type="term" value="F:metalloexopeptidase activity"/>
    <property type="evidence" value="ECO:0007669"/>
    <property type="project" value="InterPro"/>
</dbReference>
<reference evidence="6" key="2">
    <citation type="submission" date="2015-06" db="UniProtKB">
        <authorList>
            <consortium name="EnsemblMetazoa"/>
        </authorList>
    </citation>
    <scope>IDENTIFICATION</scope>
</reference>
<dbReference type="GO" id="GO:0006508">
    <property type="term" value="P:proteolysis"/>
    <property type="evidence" value="ECO:0007669"/>
    <property type="project" value="InterPro"/>
</dbReference>
<evidence type="ECO:0000256" key="2">
    <source>
        <dbReference type="ARBA" id="ARBA00005634"/>
    </source>
</evidence>
<dbReference type="STRING" id="32264.T1K5C5"/>
<dbReference type="Pfam" id="PF04389">
    <property type="entry name" value="Peptidase_M28"/>
    <property type="match status" value="1"/>
</dbReference>
<dbReference type="Proteomes" id="UP000015104">
    <property type="component" value="Unassembled WGS sequence"/>
</dbReference>
<dbReference type="KEGG" id="tut:107360409"/>
<evidence type="ECO:0000313" key="7">
    <source>
        <dbReference type="Proteomes" id="UP000015104"/>
    </source>
</evidence>
<evidence type="ECO:0000256" key="4">
    <source>
        <dbReference type="SAM" id="SignalP"/>
    </source>
</evidence>
<feature type="compositionally biased region" description="Polar residues" evidence="3">
    <location>
        <begin position="504"/>
        <end position="517"/>
    </location>
</feature>
<dbReference type="EnsemblMetazoa" id="tetur05g05780.1">
    <property type="protein sequence ID" value="tetur05g05780.1"/>
    <property type="gene ID" value="tetur05g05780"/>
</dbReference>
<dbReference type="Gene3D" id="3.40.630.10">
    <property type="entry name" value="Zn peptidases"/>
    <property type="match status" value="1"/>
</dbReference>
<feature type="compositionally biased region" description="Low complexity" evidence="3">
    <location>
        <begin position="520"/>
        <end position="540"/>
    </location>
</feature>
<proteinExistence type="inferred from homology"/>
<dbReference type="AlphaFoldDB" id="T1K5C5"/>
<dbReference type="InterPro" id="IPR007484">
    <property type="entry name" value="Peptidase_M28"/>
</dbReference>
<comment type="similarity">
    <text evidence="2">Belongs to the peptidase M28 family. M28B subfamily.</text>
</comment>
<dbReference type="SUPFAM" id="SSF53187">
    <property type="entry name" value="Zn-dependent exopeptidases"/>
    <property type="match status" value="1"/>
</dbReference>
<dbReference type="PANTHER" id="PTHR12147">
    <property type="entry name" value="METALLOPEPTIDASE M28 FAMILY MEMBER"/>
    <property type="match status" value="1"/>
</dbReference>
<feature type="signal peptide" evidence="4">
    <location>
        <begin position="1"/>
        <end position="20"/>
    </location>
</feature>
<comment type="cofactor">
    <cofactor evidence="1">
        <name>Zn(2+)</name>
        <dbReference type="ChEBI" id="CHEBI:29105"/>
    </cofactor>
</comment>
<feature type="domain" description="Peptidase M28" evidence="5">
    <location>
        <begin position="169"/>
        <end position="251"/>
    </location>
</feature>
<dbReference type="OrthoDB" id="2214at2759"/>
<feature type="region of interest" description="Disordered" evidence="3">
    <location>
        <begin position="504"/>
        <end position="540"/>
    </location>
</feature>
<evidence type="ECO:0000256" key="3">
    <source>
        <dbReference type="SAM" id="MobiDB-lite"/>
    </source>
</evidence>
<dbReference type="OMA" id="ETARHRI"/>
<accession>T1K5C5</accession>
<feature type="chain" id="PRO_5004591247" description="Peptidase M28 domain-containing protein" evidence="4">
    <location>
        <begin position="21"/>
        <end position="568"/>
    </location>
</feature>
<dbReference type="InterPro" id="IPR045175">
    <property type="entry name" value="M28_fam"/>
</dbReference>
<keyword evidence="7" id="KW-1185">Reference proteome</keyword>
<gene>
    <name evidence="6" type="primary">107360409</name>
</gene>
<dbReference type="HOGENOM" id="CLU_480068_0_0_1"/>
<dbReference type="eggNOG" id="KOG2194">
    <property type="taxonomic scope" value="Eukaryota"/>
</dbReference>
<sequence>MNYNHLATLIILIYLHKASSLYPADRWYFPFNPPDNSLGDSIASSSESESSTQATDYIRNSELVRFVDYSSTLGSPLASLSSLTPLIIDQSAKREAPRNGTLAYSAAKSIICDEDTVESLFSLISLVRHHENEKSKETARHRIMGHFWKYGLETYAQKFTTRSGLNGVNLIGIWPGKNRNKTGDSIVLLGGHYDTVKGTQGIDDNGSGIVALLEIVRLIGETKPSLDHSIFFVAFDFEESGLWGSKAFVSEYLIPNELLGKRVDFLGAYIIDMILTWDPTEGSQSFSDDFRKETPEAVAKVRKNKNRGDFASIWMRRGYDKSIWEPLEKSWNRFTNSTKYKLIAFDPNLPDKMFMRKKDIRESAQTFLRSDHSSFWYHGSRKIRPLNALLITDLGPWRGYQKSCYHKACDDLSQITREKLGFVVHIILTLHDIVTVNPPTILNVNKREPSSPIPRKWTGTPLNWPTARRTPIGFDGPYNIGNRGVVDIGLNNWLSGATDPRFQTNDYRPSTWTNNKYPKSWPTRSSTSGSPSSTSSSPPSLFSYDVSDFNSRTLSNPWYTLNNRRSNY</sequence>
<keyword evidence="4" id="KW-0732">Signal</keyword>